<evidence type="ECO:0000313" key="2">
    <source>
        <dbReference type="Proteomes" id="UP000735302"/>
    </source>
</evidence>
<proteinExistence type="predicted"/>
<sequence length="89" mass="10215">MAADAVKNGRALAIFDFAENYLGLDHVRKHCHRRISPPQPNENCPVFHILWSSNRNDMSDEHWTSNHFVSLFPMCRSKLVKVAHSETLA</sequence>
<accession>A0AAV3Z546</accession>
<comment type="caution">
    <text evidence="1">The sequence shown here is derived from an EMBL/GenBank/DDBJ whole genome shotgun (WGS) entry which is preliminary data.</text>
</comment>
<dbReference type="Proteomes" id="UP000735302">
    <property type="component" value="Unassembled WGS sequence"/>
</dbReference>
<gene>
    <name evidence="1" type="ORF">PoB_001677500</name>
</gene>
<evidence type="ECO:0000313" key="1">
    <source>
        <dbReference type="EMBL" id="GFN90269.1"/>
    </source>
</evidence>
<protein>
    <submittedName>
        <fullName evidence="1">Uncharacterized protein</fullName>
    </submittedName>
</protein>
<dbReference type="AlphaFoldDB" id="A0AAV3Z546"/>
<name>A0AAV3Z546_9GAST</name>
<reference evidence="1 2" key="1">
    <citation type="journal article" date="2021" name="Elife">
        <title>Chloroplast acquisition without the gene transfer in kleptoplastic sea slugs, Plakobranchus ocellatus.</title>
        <authorList>
            <person name="Maeda T."/>
            <person name="Takahashi S."/>
            <person name="Yoshida T."/>
            <person name="Shimamura S."/>
            <person name="Takaki Y."/>
            <person name="Nagai Y."/>
            <person name="Toyoda A."/>
            <person name="Suzuki Y."/>
            <person name="Arimoto A."/>
            <person name="Ishii H."/>
            <person name="Satoh N."/>
            <person name="Nishiyama T."/>
            <person name="Hasebe M."/>
            <person name="Maruyama T."/>
            <person name="Minagawa J."/>
            <person name="Obokata J."/>
            <person name="Shigenobu S."/>
        </authorList>
    </citation>
    <scope>NUCLEOTIDE SEQUENCE [LARGE SCALE GENOMIC DNA]</scope>
</reference>
<organism evidence="1 2">
    <name type="scientific">Plakobranchus ocellatus</name>
    <dbReference type="NCBI Taxonomy" id="259542"/>
    <lineage>
        <taxon>Eukaryota</taxon>
        <taxon>Metazoa</taxon>
        <taxon>Spiralia</taxon>
        <taxon>Lophotrochozoa</taxon>
        <taxon>Mollusca</taxon>
        <taxon>Gastropoda</taxon>
        <taxon>Heterobranchia</taxon>
        <taxon>Euthyneura</taxon>
        <taxon>Panpulmonata</taxon>
        <taxon>Sacoglossa</taxon>
        <taxon>Placobranchoidea</taxon>
        <taxon>Plakobranchidae</taxon>
        <taxon>Plakobranchus</taxon>
    </lineage>
</organism>
<dbReference type="EMBL" id="BLXT01002015">
    <property type="protein sequence ID" value="GFN90269.1"/>
    <property type="molecule type" value="Genomic_DNA"/>
</dbReference>
<keyword evidence="2" id="KW-1185">Reference proteome</keyword>